<feature type="active site" description="Proton donor" evidence="10">
    <location>
        <position position="203"/>
    </location>
</feature>
<dbReference type="Proteomes" id="UP000007756">
    <property type="component" value="Chromosome"/>
</dbReference>
<dbReference type="GO" id="GO:0008270">
    <property type="term" value="F:zinc ion binding"/>
    <property type="evidence" value="ECO:0007669"/>
    <property type="project" value="InterPro"/>
</dbReference>
<comment type="cofactor">
    <cofactor evidence="12">
        <name>Ca(2+)</name>
        <dbReference type="ChEBI" id="CHEBI:29108"/>
    </cofactor>
    <text evidence="12">Binds 1 Ca(2+) cation per subunit. Seen in 1 crystal structure, it is not clear if it is physiologically important.</text>
</comment>
<dbReference type="GO" id="GO:0006364">
    <property type="term" value="P:rRNA processing"/>
    <property type="evidence" value="ECO:0007669"/>
    <property type="project" value="UniProtKB-UniRule"/>
</dbReference>
<evidence type="ECO:0000256" key="11">
    <source>
        <dbReference type="PIRSR" id="PIRSR004803-2"/>
    </source>
</evidence>
<dbReference type="PANTHER" id="PTHR43694:SF1">
    <property type="entry name" value="RIBONUCLEASE J"/>
    <property type="match status" value="1"/>
</dbReference>
<dbReference type="PATRIC" id="fig|722438.3.peg.309"/>
<dbReference type="Pfam" id="PF22505">
    <property type="entry name" value="RNase_J_b_CASP"/>
    <property type="match status" value="1"/>
</dbReference>
<keyword evidence="6 12" id="KW-0862">Zinc</keyword>
<dbReference type="AlphaFoldDB" id="A0A0H3DL44"/>
<evidence type="ECO:0000256" key="6">
    <source>
        <dbReference type="ARBA" id="ARBA00022833"/>
    </source>
</evidence>
<feature type="binding site" evidence="12">
    <location>
        <position position="172"/>
    </location>
    <ligand>
        <name>Zn(2+)</name>
        <dbReference type="ChEBI" id="CHEBI:29105"/>
        <label>1</label>
        <note>catalytic</note>
    </ligand>
</feature>
<evidence type="ECO:0000256" key="8">
    <source>
        <dbReference type="ARBA" id="ARBA00022884"/>
    </source>
</evidence>
<dbReference type="InterPro" id="IPR011108">
    <property type="entry name" value="RMMBL"/>
</dbReference>
<keyword evidence="7 9" id="KW-0269">Exonuclease</keyword>
<keyword evidence="9" id="KW-0698">rRNA processing</keyword>
<feature type="binding site" evidence="12">
    <location>
        <position position="399"/>
    </location>
    <ligand>
        <name>Zn(2+)</name>
        <dbReference type="ChEBI" id="CHEBI:29105"/>
        <label>1</label>
        <note>catalytic</note>
    </ligand>
</feature>
<dbReference type="InterPro" id="IPR004613">
    <property type="entry name" value="RNase_J"/>
</dbReference>
<evidence type="ECO:0000313" key="14">
    <source>
        <dbReference type="EMBL" id="ADK86959.1"/>
    </source>
</evidence>
<dbReference type="NCBIfam" id="TIGR00649">
    <property type="entry name" value="MG423"/>
    <property type="match status" value="1"/>
</dbReference>
<evidence type="ECO:0000256" key="12">
    <source>
        <dbReference type="PIRSR" id="PIRSR004803-3"/>
    </source>
</evidence>
<feature type="binding site" evidence="12">
    <location>
        <position position="56"/>
    </location>
    <ligand>
        <name>Ca(2+)</name>
        <dbReference type="ChEBI" id="CHEBI:29108"/>
    </ligand>
</feature>
<protein>
    <recommendedName>
        <fullName evidence="9">Ribonuclease J</fullName>
        <shortName evidence="9">RNase J</shortName>
        <ecNumber evidence="9">3.1.-.-</ecNumber>
    </recommendedName>
</protein>
<evidence type="ECO:0000256" key="1">
    <source>
        <dbReference type="ARBA" id="ARBA00022490"/>
    </source>
</evidence>
<dbReference type="Pfam" id="PF17770">
    <property type="entry name" value="RNase_J_C"/>
    <property type="match status" value="1"/>
</dbReference>
<gene>
    <name evidence="9" type="primary">rnj</name>
    <name evidence="14" type="ordered locus">MPNE_0315</name>
</gene>
<evidence type="ECO:0000256" key="7">
    <source>
        <dbReference type="ARBA" id="ARBA00022839"/>
    </source>
</evidence>
<dbReference type="GeneID" id="66609071"/>
<dbReference type="eggNOG" id="COG0595">
    <property type="taxonomic scope" value="Bacteria"/>
</dbReference>
<dbReference type="PaxDb" id="722438-MPNE_0315"/>
<dbReference type="Gene3D" id="3.60.15.10">
    <property type="entry name" value="Ribonuclease Z/Hydroxyacylglutathione hydrolase-like"/>
    <property type="match status" value="1"/>
</dbReference>
<dbReference type="EC" id="3.1.-.-" evidence="9"/>
<reference evidence="14 15" key="1">
    <citation type="journal article" date="2010" name="Appl. Environ. Microbiol.">
        <title>Targeted chromosomal knockouts in Mycoplasma pneumoniae.</title>
        <authorList>
            <person name="Krishnakumar R."/>
            <person name="Assad-Garcia N."/>
            <person name="Benders G.A."/>
            <person name="Phan Q."/>
            <person name="Montague M.G."/>
            <person name="Glass J.I."/>
        </authorList>
    </citation>
    <scope>NUCLEOTIDE SEQUENCE [LARGE SCALE GENOMIC DNA]</scope>
    <source>
        <strain evidence="15">ATCC 15531 / DSM 22911 / NBRC 14401 / NCTC 10119 / FH</strain>
    </source>
</reference>
<dbReference type="CDD" id="cd07714">
    <property type="entry name" value="RNaseJ_MBL-fold"/>
    <property type="match status" value="1"/>
</dbReference>
<dbReference type="STRING" id="722438.F539_01540"/>
<comment type="cofactor">
    <cofactor evidence="12">
        <name>Zn(2+)</name>
        <dbReference type="ChEBI" id="CHEBI:29105"/>
    </cofactor>
    <text evidence="12">Binds 2 Zn(2+) ions per subunit. It is not clear if Zn(2+) or Mg(2+) is physiologically important.</text>
</comment>
<feature type="binding site" evidence="12">
    <location>
        <position position="58"/>
    </location>
    <ligand>
        <name>Ca(2+)</name>
        <dbReference type="ChEBI" id="CHEBI:29108"/>
    </ligand>
</feature>
<dbReference type="InterPro" id="IPR041636">
    <property type="entry name" value="RNase_J_C"/>
</dbReference>
<keyword evidence="5 9" id="KW-0378">Hydrolase</keyword>
<proteinExistence type="inferred from homology"/>
<feature type="binding site" evidence="12">
    <location>
        <position position="150"/>
    </location>
    <ligand>
        <name>Zn(2+)</name>
        <dbReference type="ChEBI" id="CHEBI:29105"/>
        <label>1</label>
        <note>catalytic</note>
    </ligand>
</feature>
<evidence type="ECO:0000313" key="15">
    <source>
        <dbReference type="Proteomes" id="UP000007756"/>
    </source>
</evidence>
<dbReference type="HOGENOM" id="CLU_008727_3_3_14"/>
<evidence type="ECO:0000256" key="10">
    <source>
        <dbReference type="PIRSR" id="PIRSR004803-1"/>
    </source>
</evidence>
<keyword evidence="4 9" id="KW-0255">Endonuclease</keyword>
<evidence type="ECO:0000256" key="5">
    <source>
        <dbReference type="ARBA" id="ARBA00022801"/>
    </source>
</evidence>
<dbReference type="InterPro" id="IPR030854">
    <property type="entry name" value="RNase_J_bac"/>
</dbReference>
<evidence type="ECO:0000259" key="13">
    <source>
        <dbReference type="SMART" id="SM00849"/>
    </source>
</evidence>
<feature type="binding site" evidence="12">
    <location>
        <position position="85"/>
    </location>
    <ligand>
        <name>Zn(2+)</name>
        <dbReference type="ChEBI" id="CHEBI:29105"/>
        <label>1</label>
        <note>catalytic</note>
    </ligand>
</feature>
<dbReference type="InterPro" id="IPR042173">
    <property type="entry name" value="RNase_J_2"/>
</dbReference>
<dbReference type="InterPro" id="IPR001587">
    <property type="entry name" value="RNase_J_CS"/>
</dbReference>
<dbReference type="KEGG" id="mpj:MPNE_0315"/>
<dbReference type="Gene3D" id="3.10.20.580">
    <property type="match status" value="1"/>
</dbReference>
<feature type="binding site" evidence="12">
    <location>
        <position position="83"/>
    </location>
    <ligand>
        <name>Zn(2+)</name>
        <dbReference type="ChEBI" id="CHEBI:29105"/>
        <label>1</label>
        <note>catalytic</note>
    </ligand>
</feature>
<evidence type="ECO:0000256" key="4">
    <source>
        <dbReference type="ARBA" id="ARBA00022759"/>
    </source>
</evidence>
<dbReference type="EMBL" id="CP002077">
    <property type="protein sequence ID" value="ADK86959.1"/>
    <property type="molecule type" value="Genomic_DNA"/>
</dbReference>
<comment type="function">
    <text evidence="9">An RNase that has 5'-3' exonuclease and possibly endonuclease activity. Involved in maturation of rRNA and in some organisms also mRNA maturation and/or decay.</text>
</comment>
<dbReference type="HAMAP" id="MF_01491">
    <property type="entry name" value="RNase_J_bact"/>
    <property type="match status" value="1"/>
</dbReference>
<accession>A0A0H3DL44</accession>
<dbReference type="PANTHER" id="PTHR43694">
    <property type="entry name" value="RIBONUCLEASE J"/>
    <property type="match status" value="1"/>
</dbReference>
<dbReference type="InterPro" id="IPR001279">
    <property type="entry name" value="Metallo-B-lactamas"/>
</dbReference>
<dbReference type="Pfam" id="PF07521">
    <property type="entry name" value="RMMBL"/>
    <property type="match status" value="1"/>
</dbReference>
<keyword evidence="2 9" id="KW-0540">Nuclease</keyword>
<dbReference type="PIRSF" id="PIRSF004803">
    <property type="entry name" value="RnjA"/>
    <property type="match status" value="1"/>
</dbReference>
<dbReference type="PROSITE" id="PS01292">
    <property type="entry name" value="UPF0036"/>
    <property type="match status" value="1"/>
</dbReference>
<feature type="binding site" evidence="9 11">
    <location>
        <begin position="373"/>
        <end position="377"/>
    </location>
    <ligand>
        <name>substrate</name>
    </ligand>
</feature>
<comment type="subcellular location">
    <subcellularLocation>
        <location evidence="9">Cytoplasm</location>
    </subcellularLocation>
</comment>
<dbReference type="SUPFAM" id="SSF56281">
    <property type="entry name" value="Metallo-hydrolase/oxidoreductase"/>
    <property type="match status" value="1"/>
</dbReference>
<comment type="subunit">
    <text evidence="9">Homodimer, may be a subunit of the RNA degradosome.</text>
</comment>
<dbReference type="Gene3D" id="3.40.50.10710">
    <property type="entry name" value="Metallo-hydrolase/oxidoreductase"/>
    <property type="match status" value="1"/>
</dbReference>
<feature type="domain" description="Metallo-beta-lactamase" evidence="13">
    <location>
        <begin position="28"/>
        <end position="223"/>
    </location>
</feature>
<comment type="similarity">
    <text evidence="9">Belongs to the metallo-beta-lactamase superfamily. RNA-metabolizing metallo-beta-lactamase-like family. Bacterial RNase J subfamily.</text>
</comment>
<dbReference type="Pfam" id="PF00753">
    <property type="entry name" value="Lactamase_B"/>
    <property type="match status" value="1"/>
</dbReference>
<keyword evidence="8 9" id="KW-0694">RNA-binding</keyword>
<dbReference type="GO" id="GO:0005737">
    <property type="term" value="C:cytoplasm"/>
    <property type="evidence" value="ECO:0007669"/>
    <property type="project" value="UniProtKB-SubCell"/>
</dbReference>
<organism evidence="14 15">
    <name type="scientific">Mycoplasmoides pneumoniae (strain ATCC 15531 / DSM 23978 / CIP 103766 / NBRC 14401 / NCTC 10119 / FH)</name>
    <name type="common">Mycoplasma pneumoniae</name>
    <dbReference type="NCBI Taxonomy" id="722438"/>
    <lineage>
        <taxon>Bacteria</taxon>
        <taxon>Bacillati</taxon>
        <taxon>Mycoplasmatota</taxon>
        <taxon>Mycoplasmoidales</taxon>
        <taxon>Mycoplasmoidaceae</taxon>
        <taxon>Mycoplasmoides</taxon>
    </lineage>
</organism>
<feature type="binding site" evidence="12">
    <location>
        <position position="81"/>
    </location>
    <ligand>
        <name>Zn(2+)</name>
        <dbReference type="ChEBI" id="CHEBI:29105"/>
        <label>1</label>
        <note>catalytic</note>
    </ligand>
</feature>
<feature type="active site" description="Proton acceptor" evidence="10">
    <location>
        <position position="377"/>
    </location>
</feature>
<feature type="binding site" evidence="11">
    <location>
        <begin position="240"/>
        <end position="242"/>
    </location>
    <ligand>
        <name>substrate</name>
    </ligand>
</feature>
<evidence type="ECO:0000256" key="9">
    <source>
        <dbReference type="HAMAP-Rule" id="MF_01491"/>
    </source>
</evidence>
<dbReference type="RefSeq" id="WP_010874637.1">
    <property type="nucleotide sequence ID" value="NZ_CP010546.1"/>
</dbReference>
<dbReference type="SMART" id="SM00849">
    <property type="entry name" value="Lactamase_B"/>
    <property type="match status" value="1"/>
</dbReference>
<evidence type="ECO:0000256" key="2">
    <source>
        <dbReference type="ARBA" id="ARBA00022722"/>
    </source>
</evidence>
<feature type="binding site" evidence="12">
    <location>
        <position position="86"/>
    </location>
    <ligand>
        <name>Zn(2+)</name>
        <dbReference type="ChEBI" id="CHEBI:29105"/>
        <label>1</label>
        <note>catalytic</note>
    </ligand>
</feature>
<dbReference type="GO" id="GO:0004521">
    <property type="term" value="F:RNA endonuclease activity"/>
    <property type="evidence" value="ECO:0007669"/>
    <property type="project" value="UniProtKB-UniRule"/>
</dbReference>
<dbReference type="GO" id="GO:0004534">
    <property type="term" value="F:5'-3' RNA exonuclease activity"/>
    <property type="evidence" value="ECO:0007669"/>
    <property type="project" value="UniProtKB-UniRule"/>
</dbReference>
<dbReference type="InterPro" id="IPR055132">
    <property type="entry name" value="RNase_J_b_CASP"/>
</dbReference>
<dbReference type="GO" id="GO:0003723">
    <property type="term" value="F:RNA binding"/>
    <property type="evidence" value="ECO:0007669"/>
    <property type="project" value="UniProtKB-UniRule"/>
</dbReference>
<sequence>MIKDFDPSEFVGKTPTKIFAFGGIQEVGKNMYGIEYDDEIIIIDCGIKFASDDLLGIDGIIPSFEYLIENQAKVKALFITHGHEDHIGGVPYLLKQVDVPVIYAPRIAASLILKKVNEHKDAKLNKVVVYDDFSNFETKHFKIDFYRVNHSIPDAFGVCVQTPNGNIVESGDFRFDFAAGGEMLDVHKVVKIAERNVHVFMCETTNAEIPGFSQSEKLIYRNINKIIKEARGRVILTTFASNITRINEIIEIAVNNKRKVCLLGKSMDVNVNISRKIGLMDIDSNDIVEVRDIKNYPDRSILILCTGSQGEDSAALNTMARGKHNWVSLKSTDTIIMSSNPIPGNYAAVENLLNELSKYGVTIFENSPNMKLHASGHATQQELQLMLNLVFPRYLIPIHGEYKMMRTIKNIAQECGINGDDVGLLANGQVMYLIDGKLYYSGEVINADPIYIESRNSSPDLARVIKQRQILSREGMFAVIVVFDKNNNILGMPTLITRGCFFALDSSPLMTKITHSIKRGLENVIQNKRFNTREQMIKELKRVCKETVSYFIWKNKSRNPLISTVLSWV</sequence>
<evidence type="ECO:0000256" key="3">
    <source>
        <dbReference type="ARBA" id="ARBA00022723"/>
    </source>
</evidence>
<keyword evidence="1 9" id="KW-0963">Cytoplasm</keyword>
<name>A0A0H3DL44_MYCPB</name>
<dbReference type="SMR" id="A0A0H3DL44"/>
<keyword evidence="3 12" id="KW-0479">Metal-binding</keyword>
<keyword evidence="12" id="KW-0106">Calcium</keyword>
<dbReference type="InterPro" id="IPR036866">
    <property type="entry name" value="RibonucZ/Hydroxyglut_hydro"/>
</dbReference>